<dbReference type="SUPFAM" id="SSF54001">
    <property type="entry name" value="Cysteine proteinases"/>
    <property type="match status" value="1"/>
</dbReference>
<protein>
    <submittedName>
        <fullName evidence="4">Transglutaminase</fullName>
    </submittedName>
</protein>
<dbReference type="RefSeq" id="WP_281886186.1">
    <property type="nucleotide sequence ID" value="NZ_BSDP01000001.1"/>
</dbReference>
<dbReference type="InterPro" id="IPR021878">
    <property type="entry name" value="TgpA_N"/>
</dbReference>
<dbReference type="AlphaFoldDB" id="A0A9W6FSD7"/>
<gene>
    <name evidence="4" type="ORF">ARHIZOSPH14_28790</name>
</gene>
<keyword evidence="5" id="KW-1185">Reference proteome</keyword>
<feature type="region of interest" description="Disordered" evidence="1">
    <location>
        <begin position="580"/>
        <end position="613"/>
    </location>
</feature>
<accession>A0A9W6FSD7</accession>
<feature type="transmembrane region" description="Helical" evidence="2">
    <location>
        <begin position="40"/>
        <end position="61"/>
    </location>
</feature>
<evidence type="ECO:0000313" key="5">
    <source>
        <dbReference type="Proteomes" id="UP001144396"/>
    </source>
</evidence>
<dbReference type="Gene3D" id="3.10.620.30">
    <property type="match status" value="1"/>
</dbReference>
<organism evidence="4 5">
    <name type="scientific">Agromyces rhizosphaerae</name>
    <dbReference type="NCBI Taxonomy" id="88374"/>
    <lineage>
        <taxon>Bacteria</taxon>
        <taxon>Bacillati</taxon>
        <taxon>Actinomycetota</taxon>
        <taxon>Actinomycetes</taxon>
        <taxon>Micrococcales</taxon>
        <taxon>Microbacteriaceae</taxon>
        <taxon>Agromyces</taxon>
    </lineage>
</organism>
<feature type="transmembrane region" description="Helical" evidence="2">
    <location>
        <begin position="176"/>
        <end position="194"/>
    </location>
</feature>
<dbReference type="PANTHER" id="PTHR42736:SF1">
    <property type="entry name" value="PROTEIN-GLUTAMINE GAMMA-GLUTAMYLTRANSFERASE"/>
    <property type="match status" value="1"/>
</dbReference>
<dbReference type="Pfam" id="PF11992">
    <property type="entry name" value="TgpA_N"/>
    <property type="match status" value="1"/>
</dbReference>
<comment type="caution">
    <text evidence="4">The sequence shown here is derived from an EMBL/GenBank/DDBJ whole genome shotgun (WGS) entry which is preliminary data.</text>
</comment>
<dbReference type="InterPro" id="IPR038765">
    <property type="entry name" value="Papain-like_cys_pep_sf"/>
</dbReference>
<feature type="transmembrane region" description="Helical" evidence="2">
    <location>
        <begin position="12"/>
        <end position="34"/>
    </location>
</feature>
<keyword evidence="2" id="KW-1133">Transmembrane helix</keyword>
<dbReference type="InterPro" id="IPR025403">
    <property type="entry name" value="TgpA-like_C"/>
</dbReference>
<reference evidence="4" key="1">
    <citation type="submission" date="2022-12" db="EMBL/GenBank/DDBJ databases">
        <title>Reference genome sequencing for broad-spectrum identification of bacterial and archaeal isolates by mass spectrometry.</title>
        <authorList>
            <person name="Sekiguchi Y."/>
            <person name="Tourlousse D.M."/>
        </authorList>
    </citation>
    <scope>NUCLEOTIDE SEQUENCE</scope>
    <source>
        <strain evidence="4">14</strain>
    </source>
</reference>
<dbReference type="SMART" id="SM00460">
    <property type="entry name" value="TGc"/>
    <property type="match status" value="1"/>
</dbReference>
<dbReference type="InterPro" id="IPR052901">
    <property type="entry name" value="Bact_TGase-like"/>
</dbReference>
<feature type="transmembrane region" description="Helical" evidence="2">
    <location>
        <begin position="620"/>
        <end position="640"/>
    </location>
</feature>
<evidence type="ECO:0000256" key="2">
    <source>
        <dbReference type="SAM" id="Phobius"/>
    </source>
</evidence>
<proteinExistence type="predicted"/>
<keyword evidence="2" id="KW-0812">Transmembrane</keyword>
<feature type="transmembrane region" description="Helical" evidence="2">
    <location>
        <begin position="226"/>
        <end position="244"/>
    </location>
</feature>
<dbReference type="InterPro" id="IPR002931">
    <property type="entry name" value="Transglutaminase-like"/>
</dbReference>
<dbReference type="Pfam" id="PF01841">
    <property type="entry name" value="Transglut_core"/>
    <property type="match status" value="1"/>
</dbReference>
<feature type="transmembrane region" description="Helical" evidence="2">
    <location>
        <begin position="73"/>
        <end position="94"/>
    </location>
</feature>
<keyword evidence="2" id="KW-0472">Membrane</keyword>
<dbReference type="Proteomes" id="UP001144396">
    <property type="component" value="Unassembled WGS sequence"/>
</dbReference>
<evidence type="ECO:0000256" key="1">
    <source>
        <dbReference type="SAM" id="MobiDB-lite"/>
    </source>
</evidence>
<feature type="transmembrane region" description="Helical" evidence="2">
    <location>
        <begin position="149"/>
        <end position="170"/>
    </location>
</feature>
<feature type="domain" description="Transglutaminase-like" evidence="3">
    <location>
        <begin position="487"/>
        <end position="562"/>
    </location>
</feature>
<sequence length="777" mass="81157">MHGDSPPLTLSQTAALIGAAFALTAVALTSLGPLLAGSAWWWLCAIVAGAVFVSGLALRALRTPASAVPVLELVVLVAVLTAFFGGGTAIAGVLPTGATFAHFGELAAAGQTSIVQQSTPAIAVPGILFVLALATGLVAVVVDIVVVSLRVAALAALPALLPLAVPGFIVEGGTDFWTVLLTGAMYLLLLRVDVAVRRRGELAIEPEGDTAPRVTPPRRTPASSTVGATLGLAGVGLLTAAVLAQATPSITNPYLFGTGDRGPLFSRGVNPFIDLGEDLRRPDPVPAFHYSGTGRERPYFTLLTLDRFEGDVWVASEAPLQEEQTVDAFASPPGLDLGVARSLARTTVVVDDVITTWLPVPYPARSIQGLRGSWFWDAESFAVASADDDTRAQRYVVTHLDLDPTPEQLRAASRAVPEELASFVELPGGVPDVIGETTAEVTASAGSPYDAAVLIQRFLRGSAFSYSTEAPVEQGFEGGGFDVIAEFLDVREGYCVHFASTMAVMAREAGIPSRISLGYTAGSRGTGTLAGEARYDVDTHDLHAWPELYFEGIGWMPFEPTPGRGTVPEYSRVSVLADPGATRAPAPESQAPATDGGPVIPEDQAGGTAAGADADAGAPLARLGMVALAIGLVLAVPGVARRMVRAWRRRRAWDGPDAPVSAWAEIEAAAIDIGDPPTPFESPRSFAARLAERDGVAGDSEARAALERVLAGVERHRYGPRPAPPPDHPLTQDLDLVVHALERGLQPAERFRAIAVPVSLARPRESGVQGRPRSAGA</sequence>
<dbReference type="Pfam" id="PF13559">
    <property type="entry name" value="DUF4129"/>
    <property type="match status" value="1"/>
</dbReference>
<name>A0A9W6FSD7_9MICO</name>
<dbReference type="EMBL" id="BSDP01000001">
    <property type="protein sequence ID" value="GLI28637.1"/>
    <property type="molecule type" value="Genomic_DNA"/>
</dbReference>
<evidence type="ECO:0000313" key="4">
    <source>
        <dbReference type="EMBL" id="GLI28637.1"/>
    </source>
</evidence>
<evidence type="ECO:0000259" key="3">
    <source>
        <dbReference type="SMART" id="SM00460"/>
    </source>
</evidence>
<dbReference type="PANTHER" id="PTHR42736">
    <property type="entry name" value="PROTEIN-GLUTAMINE GAMMA-GLUTAMYLTRANSFERASE"/>
    <property type="match status" value="1"/>
</dbReference>
<feature type="transmembrane region" description="Helical" evidence="2">
    <location>
        <begin position="122"/>
        <end position="142"/>
    </location>
</feature>